<accession>A0AA38PML4</accession>
<protein>
    <submittedName>
        <fullName evidence="2">Uncharacterized protein</fullName>
    </submittedName>
</protein>
<organism evidence="2 3">
    <name type="scientific">Lentinula detonsa</name>
    <dbReference type="NCBI Taxonomy" id="2804962"/>
    <lineage>
        <taxon>Eukaryota</taxon>
        <taxon>Fungi</taxon>
        <taxon>Dikarya</taxon>
        <taxon>Basidiomycota</taxon>
        <taxon>Agaricomycotina</taxon>
        <taxon>Agaricomycetes</taxon>
        <taxon>Agaricomycetidae</taxon>
        <taxon>Agaricales</taxon>
        <taxon>Marasmiineae</taxon>
        <taxon>Omphalotaceae</taxon>
        <taxon>Lentinula</taxon>
    </lineage>
</organism>
<feature type="compositionally biased region" description="Acidic residues" evidence="1">
    <location>
        <begin position="59"/>
        <end position="70"/>
    </location>
</feature>
<proteinExistence type="predicted"/>
<feature type="compositionally biased region" description="Basic and acidic residues" evidence="1">
    <location>
        <begin position="24"/>
        <end position="38"/>
    </location>
</feature>
<dbReference type="AlphaFoldDB" id="A0AA38PML4"/>
<gene>
    <name evidence="2" type="ORF">F5890DRAFT_1479426</name>
</gene>
<sequence>MDPLKFVTSKKRDANALKLDSNLDGERMTSEAQKDHYRAQKSAEQSCSKVADLEKGGDNEENEDGDGEELWEDKWFDSEELEQTMFLHAAAMNEDIADEDWVPESLLEAQERKKKQRREREHKEHPKVYATGPDIARKASRTQFRYKAAMRTQMTLHSFGIVGDAPVNHGQLASHQSICASVSVCIESVEPDPEEQTRSLSPPVKVRIESIEPDLHAPNMAEGLTRSLSPPVQIRIESIEPDLYGLSLASSAPAQAKASDPPSNSPKNSLEDWEDELEDTAGQSGDILGWAEVRERIKAELSHAKKKGLPLLQVNQLLIIRNFATLQLKGSS</sequence>
<feature type="region of interest" description="Disordered" evidence="1">
    <location>
        <begin position="18"/>
        <end position="70"/>
    </location>
</feature>
<dbReference type="Proteomes" id="UP001163850">
    <property type="component" value="Unassembled WGS sequence"/>
</dbReference>
<evidence type="ECO:0000313" key="2">
    <source>
        <dbReference type="EMBL" id="KAJ3978364.1"/>
    </source>
</evidence>
<comment type="caution">
    <text evidence="2">The sequence shown here is derived from an EMBL/GenBank/DDBJ whole genome shotgun (WGS) entry which is preliminary data.</text>
</comment>
<evidence type="ECO:0000256" key="1">
    <source>
        <dbReference type="SAM" id="MobiDB-lite"/>
    </source>
</evidence>
<evidence type="ECO:0000313" key="3">
    <source>
        <dbReference type="Proteomes" id="UP001163850"/>
    </source>
</evidence>
<reference evidence="2" key="1">
    <citation type="submission" date="2022-08" db="EMBL/GenBank/DDBJ databases">
        <authorList>
            <consortium name="DOE Joint Genome Institute"/>
            <person name="Min B."/>
            <person name="Riley R."/>
            <person name="Sierra-Patev S."/>
            <person name="Naranjo-Ortiz M."/>
            <person name="Looney B."/>
            <person name="Konkel Z."/>
            <person name="Slot J.C."/>
            <person name="Sakamoto Y."/>
            <person name="Steenwyk J.L."/>
            <person name="Rokas A."/>
            <person name="Carro J."/>
            <person name="Camarero S."/>
            <person name="Ferreira P."/>
            <person name="Molpeceres G."/>
            <person name="Ruiz-Duenas F.J."/>
            <person name="Serrano A."/>
            <person name="Henrissat B."/>
            <person name="Drula E."/>
            <person name="Hughes K.W."/>
            <person name="Mata J.L."/>
            <person name="Ishikawa N.K."/>
            <person name="Vargas-Isla R."/>
            <person name="Ushijima S."/>
            <person name="Smith C.A."/>
            <person name="Ahrendt S."/>
            <person name="Andreopoulos W."/>
            <person name="He G."/>
            <person name="Labutti K."/>
            <person name="Lipzen A."/>
            <person name="Ng V."/>
            <person name="Sandor L."/>
            <person name="Barry K."/>
            <person name="Martinez A.T."/>
            <person name="Xiao Y."/>
            <person name="Gibbons J.G."/>
            <person name="Terashima K."/>
            <person name="Hibbett D.S."/>
            <person name="Grigoriev I.V."/>
        </authorList>
    </citation>
    <scope>NUCLEOTIDE SEQUENCE</scope>
    <source>
        <strain evidence="2">TFB7829</strain>
    </source>
</reference>
<feature type="region of interest" description="Disordered" evidence="1">
    <location>
        <begin position="251"/>
        <end position="279"/>
    </location>
</feature>
<dbReference type="EMBL" id="MU803328">
    <property type="protein sequence ID" value="KAJ3978364.1"/>
    <property type="molecule type" value="Genomic_DNA"/>
</dbReference>
<name>A0AA38PML4_9AGAR</name>